<feature type="domain" description="Glycosyltransferase 2-like" evidence="1">
    <location>
        <begin position="8"/>
        <end position="135"/>
    </location>
</feature>
<dbReference type="Gene3D" id="3.90.550.10">
    <property type="entry name" value="Spore Coat Polysaccharide Biosynthesis Protein SpsA, Chain A"/>
    <property type="match status" value="1"/>
</dbReference>
<dbReference type="InterPro" id="IPR050834">
    <property type="entry name" value="Glycosyltransf_2"/>
</dbReference>
<keyword evidence="2" id="KW-0808">Transferase</keyword>
<dbReference type="AlphaFoldDB" id="A0A7S6ZSC6"/>
<name>A0A7S6ZSC6_9GAMM</name>
<organism evidence="2 3">
    <name type="scientific">Novilysobacter ciconiae</name>
    <dbReference type="NCBI Taxonomy" id="2781022"/>
    <lineage>
        <taxon>Bacteria</taxon>
        <taxon>Pseudomonadati</taxon>
        <taxon>Pseudomonadota</taxon>
        <taxon>Gammaproteobacteria</taxon>
        <taxon>Lysobacterales</taxon>
        <taxon>Lysobacteraceae</taxon>
        <taxon>Novilysobacter</taxon>
    </lineage>
</organism>
<gene>
    <name evidence="2" type="ORF">INQ41_01100</name>
</gene>
<evidence type="ECO:0000313" key="2">
    <source>
        <dbReference type="EMBL" id="QOW19713.1"/>
    </source>
</evidence>
<keyword evidence="3" id="KW-1185">Reference proteome</keyword>
<dbReference type="GO" id="GO:0016740">
    <property type="term" value="F:transferase activity"/>
    <property type="evidence" value="ECO:0007669"/>
    <property type="project" value="UniProtKB-KW"/>
</dbReference>
<dbReference type="PANTHER" id="PTHR43685:SF11">
    <property type="entry name" value="GLYCOSYLTRANSFERASE TAGX-RELATED"/>
    <property type="match status" value="1"/>
</dbReference>
<evidence type="ECO:0000259" key="1">
    <source>
        <dbReference type="Pfam" id="PF00535"/>
    </source>
</evidence>
<dbReference type="PANTHER" id="PTHR43685">
    <property type="entry name" value="GLYCOSYLTRANSFERASE"/>
    <property type="match status" value="1"/>
</dbReference>
<accession>A0A7S6ZSC6</accession>
<dbReference type="KEGG" id="lcic:INQ41_01100"/>
<dbReference type="InterPro" id="IPR001173">
    <property type="entry name" value="Glyco_trans_2-like"/>
</dbReference>
<reference evidence="2 3" key="1">
    <citation type="submission" date="2020-10" db="EMBL/GenBank/DDBJ databases">
        <title>complete genome sequencing of Lysobacter sp. H21R20.</title>
        <authorList>
            <person name="Bae J.-W."/>
            <person name="Lee S.-Y."/>
        </authorList>
    </citation>
    <scope>NUCLEOTIDE SEQUENCE [LARGE SCALE GENOMIC DNA]</scope>
    <source>
        <strain evidence="2 3">H21R20</strain>
    </source>
</reference>
<dbReference type="Proteomes" id="UP000594059">
    <property type="component" value="Chromosome"/>
</dbReference>
<sequence>MPSQTRFSVVITSYNYRDYVTAAVDGALAQTHPPCEVIVVDDGSSDGSAQLLRERYGEDPRVSLVCQDNGGQLSAFLAGLRRARGEIVCFLDSDDHWSPGYLHKLAEAYASGEADFVISDMQVFDQESRVIGYGTAPVDFGYTAISTAVTGCWYGAPTSALSMRKTWAQRSLDLPERFVERWKLSADNCLVYGASVLGARKLYLPTAEVHYRIHGNNGWWANRGPGHAYRNRLDCRVLIDHYARTAAIGAWAPELAKLEFRTKPAPSWPETRRYASIALRGDAPWWRRAEQALAIVGSRLGGRKAEKPVPAPVQ</sequence>
<dbReference type="SUPFAM" id="SSF53448">
    <property type="entry name" value="Nucleotide-diphospho-sugar transferases"/>
    <property type="match status" value="1"/>
</dbReference>
<dbReference type="EMBL" id="CP063656">
    <property type="protein sequence ID" value="QOW19713.1"/>
    <property type="molecule type" value="Genomic_DNA"/>
</dbReference>
<dbReference type="Pfam" id="PF00535">
    <property type="entry name" value="Glycos_transf_2"/>
    <property type="match status" value="1"/>
</dbReference>
<dbReference type="RefSeq" id="WP_193985489.1">
    <property type="nucleotide sequence ID" value="NZ_CP063656.1"/>
</dbReference>
<evidence type="ECO:0000313" key="3">
    <source>
        <dbReference type="Proteomes" id="UP000594059"/>
    </source>
</evidence>
<dbReference type="InterPro" id="IPR029044">
    <property type="entry name" value="Nucleotide-diphossugar_trans"/>
</dbReference>
<proteinExistence type="predicted"/>
<protein>
    <submittedName>
        <fullName evidence="2">Glycosyltransferase family 2 protein</fullName>
    </submittedName>
</protein>